<evidence type="ECO:0000313" key="2">
    <source>
        <dbReference type="Proteomes" id="UP000623687"/>
    </source>
</evidence>
<sequence length="72" mass="8078">MTMNDGVSPFSTPSDAPLLTNRIESKEGIVLKRSPLERILRVERIEHPVIREVRFKLKAKANVNVHGEAKTG</sequence>
<dbReference type="RefSeq" id="XP_036631435.1">
    <property type="nucleotide sequence ID" value="XM_036775416.1"/>
</dbReference>
<dbReference type="GeneID" id="59375675"/>
<protein>
    <submittedName>
        <fullName evidence="1">Uncharacterized protein</fullName>
    </submittedName>
</protein>
<dbReference type="Proteomes" id="UP000623687">
    <property type="component" value="Unassembled WGS sequence"/>
</dbReference>
<evidence type="ECO:0000313" key="1">
    <source>
        <dbReference type="EMBL" id="KAF7430157.1"/>
    </source>
</evidence>
<keyword evidence="2" id="KW-1185">Reference proteome</keyword>
<dbReference type="EMBL" id="JACETU010000004">
    <property type="protein sequence ID" value="KAF7430157.1"/>
    <property type="molecule type" value="Genomic_DNA"/>
</dbReference>
<proteinExistence type="predicted"/>
<gene>
    <name evidence="1" type="ORF">PC9H_005857</name>
</gene>
<dbReference type="VEuPathDB" id="FungiDB:PC9H_005857"/>
<name>A0A8H7DV28_PLEOS</name>
<dbReference type="AlphaFoldDB" id="A0A8H7DV28"/>
<reference evidence="1" key="1">
    <citation type="submission" date="2019-07" db="EMBL/GenBank/DDBJ databases">
        <authorList>
            <person name="Palmer J.M."/>
        </authorList>
    </citation>
    <scope>NUCLEOTIDE SEQUENCE</scope>
    <source>
        <strain evidence="1">PC9</strain>
    </source>
</reference>
<comment type="caution">
    <text evidence="1">The sequence shown here is derived from an EMBL/GenBank/DDBJ whole genome shotgun (WGS) entry which is preliminary data.</text>
</comment>
<organism evidence="1 2">
    <name type="scientific">Pleurotus ostreatus</name>
    <name type="common">Oyster mushroom</name>
    <name type="synonym">White-rot fungus</name>
    <dbReference type="NCBI Taxonomy" id="5322"/>
    <lineage>
        <taxon>Eukaryota</taxon>
        <taxon>Fungi</taxon>
        <taxon>Dikarya</taxon>
        <taxon>Basidiomycota</taxon>
        <taxon>Agaricomycotina</taxon>
        <taxon>Agaricomycetes</taxon>
        <taxon>Agaricomycetidae</taxon>
        <taxon>Agaricales</taxon>
        <taxon>Pleurotineae</taxon>
        <taxon>Pleurotaceae</taxon>
        <taxon>Pleurotus</taxon>
    </lineage>
</organism>
<accession>A0A8H7DV28</accession>